<dbReference type="RefSeq" id="WP_245841531.1">
    <property type="nucleotide sequence ID" value="NZ_CYGX02000055.1"/>
</dbReference>
<feature type="domain" description="NADP transhydrogenase beta-like" evidence="3">
    <location>
        <begin position="28"/>
        <end position="221"/>
    </location>
</feature>
<reference evidence="4 5" key="1">
    <citation type="submission" date="2016-12" db="EMBL/GenBank/DDBJ databases">
        <authorList>
            <person name="Song W.-J."/>
            <person name="Kurnit D.M."/>
        </authorList>
    </citation>
    <scope>NUCLEOTIDE SEQUENCE [LARGE SCALE GENOMIC DNA]</scope>
    <source>
        <strain evidence="4 5">STM7296</strain>
    </source>
</reference>
<sequence length="320" mass="34015">MLQTSDSTAWMGMFFALAVGFAVALVSALTVAFAALGRRQLQRRSMPRRYSHAGALAAVLAGLLAACMGESGDVVGASMVGAIVGAWLVRGCELARRPRVVALLGSGMGLVAMSGGVARYLSTAASSNAEHIGLYVGLYLAVFIGALVFAACAIVFCQLCGALQFKPVAGPGHRVVNLSAILLCGWLGYGFVTGQAQPFGLAALLSMSALACAMGVHLMVSREYSICHAAICHGVSCHGDAHIRTHLAISRRGLLARIEWHGGEEQTWALRDAAPGTVRTATDRYRRGWHNSRSVATRRRECVRSVRSVRNRPVHLTTRR</sequence>
<feature type="transmembrane region" description="Helical" evidence="2">
    <location>
        <begin position="12"/>
        <end position="37"/>
    </location>
</feature>
<feature type="transmembrane region" description="Helical" evidence="2">
    <location>
        <begin position="49"/>
        <end position="66"/>
    </location>
</feature>
<dbReference type="Pfam" id="PF02233">
    <property type="entry name" value="PNTB"/>
    <property type="match status" value="1"/>
</dbReference>
<feature type="transmembrane region" description="Helical" evidence="2">
    <location>
        <begin position="72"/>
        <end position="89"/>
    </location>
</feature>
<evidence type="ECO:0000256" key="2">
    <source>
        <dbReference type="SAM" id="Phobius"/>
    </source>
</evidence>
<evidence type="ECO:0000256" key="1">
    <source>
        <dbReference type="ARBA" id="ARBA00023027"/>
    </source>
</evidence>
<keyword evidence="1" id="KW-0520">NAD</keyword>
<proteinExistence type="predicted"/>
<dbReference type="Proteomes" id="UP000187012">
    <property type="component" value="Unassembled WGS sequence"/>
</dbReference>
<keyword evidence="2" id="KW-1133">Transmembrane helix</keyword>
<accession>A0A1N7SD70</accession>
<dbReference type="STRING" id="1247936.BN2475_550003"/>
<keyword evidence="2" id="KW-0472">Membrane</keyword>
<gene>
    <name evidence="4" type="ORF">BN2475_550003</name>
</gene>
<feature type="transmembrane region" description="Helical" evidence="2">
    <location>
        <begin position="101"/>
        <end position="122"/>
    </location>
</feature>
<feature type="transmembrane region" description="Helical" evidence="2">
    <location>
        <begin position="134"/>
        <end position="163"/>
    </location>
</feature>
<name>A0A1N7SD70_9BURK</name>
<keyword evidence="5" id="KW-1185">Reference proteome</keyword>
<evidence type="ECO:0000313" key="5">
    <source>
        <dbReference type="Proteomes" id="UP000187012"/>
    </source>
</evidence>
<organism evidence="4 5">
    <name type="scientific">Paraburkholderia ribeironis</name>
    <dbReference type="NCBI Taxonomy" id="1247936"/>
    <lineage>
        <taxon>Bacteria</taxon>
        <taxon>Pseudomonadati</taxon>
        <taxon>Pseudomonadota</taxon>
        <taxon>Betaproteobacteria</taxon>
        <taxon>Burkholderiales</taxon>
        <taxon>Burkholderiaceae</taxon>
        <taxon>Paraburkholderia</taxon>
    </lineage>
</organism>
<evidence type="ECO:0000259" key="3">
    <source>
        <dbReference type="Pfam" id="PF02233"/>
    </source>
</evidence>
<protein>
    <submittedName>
        <fullName evidence="4">NAD(P) transhydrogenase beta subunit</fullName>
    </submittedName>
</protein>
<keyword evidence="2" id="KW-0812">Transmembrane</keyword>
<dbReference type="AlphaFoldDB" id="A0A1N7SD70"/>
<evidence type="ECO:0000313" key="4">
    <source>
        <dbReference type="EMBL" id="SIT45348.1"/>
    </source>
</evidence>
<dbReference type="InterPro" id="IPR034300">
    <property type="entry name" value="PNTB-like"/>
</dbReference>
<feature type="transmembrane region" description="Helical" evidence="2">
    <location>
        <begin position="198"/>
        <end position="220"/>
    </location>
</feature>
<dbReference type="PANTHER" id="PTHR44758">
    <property type="entry name" value="NAD(P) TRANSHYDROGENASE SUBUNIT BETA"/>
    <property type="match status" value="1"/>
</dbReference>
<dbReference type="EMBL" id="CYGX02000055">
    <property type="protein sequence ID" value="SIT45348.1"/>
    <property type="molecule type" value="Genomic_DNA"/>
</dbReference>
<dbReference type="PANTHER" id="PTHR44758:SF1">
    <property type="entry name" value="NAD(P) TRANSHYDROGENASE SUBUNIT BETA"/>
    <property type="match status" value="1"/>
</dbReference>
<feature type="transmembrane region" description="Helical" evidence="2">
    <location>
        <begin position="175"/>
        <end position="192"/>
    </location>
</feature>